<proteinExistence type="predicted"/>
<reference evidence="1" key="1">
    <citation type="submission" date="2018-08" db="EMBL/GenBank/DDBJ databases">
        <title>Murine metabolic-syndrome-specific gut microbial biobank.</title>
        <authorList>
            <person name="Liu C."/>
        </authorList>
    </citation>
    <scope>NUCLEOTIDE SEQUENCE [LARGE SCALE GENOMIC DNA]</scope>
    <source>
        <strain evidence="1">Z82</strain>
    </source>
</reference>
<dbReference type="Pfam" id="PF02452">
    <property type="entry name" value="PemK_toxin"/>
    <property type="match status" value="1"/>
</dbReference>
<dbReference type="PANTHER" id="PTHR33988:SF3">
    <property type="entry name" value="ENDORIBONUCLEASE TOXIN CHPB-RELATED"/>
    <property type="match status" value="1"/>
</dbReference>
<comment type="caution">
    <text evidence="1">The sequence shown here is derived from an EMBL/GenBank/DDBJ whole genome shotgun (WGS) entry which is preliminary data.</text>
</comment>
<evidence type="ECO:0000313" key="1">
    <source>
        <dbReference type="EMBL" id="NBI33742.1"/>
    </source>
</evidence>
<dbReference type="Gene3D" id="2.30.30.110">
    <property type="match status" value="1"/>
</dbReference>
<dbReference type="PANTHER" id="PTHR33988">
    <property type="entry name" value="ENDORIBONUCLEASE MAZF-RELATED"/>
    <property type="match status" value="1"/>
</dbReference>
<dbReference type="InterPro" id="IPR003477">
    <property type="entry name" value="PemK-like"/>
</dbReference>
<sequence>MIFEQGDILSINFDPSRGHEPARRHYAIVLSPWPVNRMCSLTLLAPVTSTDNGYPLHVPIGDDNPIYGFGQCEALRAMDLRTRAMEGTVERVGAVDGATLADVMARVLVVLGLE</sequence>
<dbReference type="EMBL" id="QWKH01000005">
    <property type="protein sequence ID" value="NBI33742.1"/>
    <property type="molecule type" value="Genomic_DNA"/>
</dbReference>
<dbReference type="GO" id="GO:0006402">
    <property type="term" value="P:mRNA catabolic process"/>
    <property type="evidence" value="ECO:0007669"/>
    <property type="project" value="TreeGrafter"/>
</dbReference>
<protein>
    <submittedName>
        <fullName evidence="1">Type II toxin-antitoxin system PemK/MazF family toxin</fullName>
    </submittedName>
</protein>
<dbReference type="SUPFAM" id="SSF50118">
    <property type="entry name" value="Cell growth inhibitor/plasmid maintenance toxic component"/>
    <property type="match status" value="1"/>
</dbReference>
<organism evidence="1">
    <name type="scientific">Muribaculaceae bacterium Z82</name>
    <dbReference type="NCBI Taxonomy" id="2304548"/>
    <lineage>
        <taxon>Bacteria</taxon>
        <taxon>Pseudomonadati</taxon>
        <taxon>Bacteroidota</taxon>
        <taxon>Bacteroidia</taxon>
        <taxon>Bacteroidales</taxon>
        <taxon>Muribaculaceae</taxon>
    </lineage>
</organism>
<dbReference type="InterPro" id="IPR011067">
    <property type="entry name" value="Plasmid_toxin/cell-grow_inhib"/>
</dbReference>
<dbReference type="GO" id="GO:0003677">
    <property type="term" value="F:DNA binding"/>
    <property type="evidence" value="ECO:0007669"/>
    <property type="project" value="InterPro"/>
</dbReference>
<accession>A0A7C9JIF3</accession>
<gene>
    <name evidence="1" type="ORF">D1639_01555</name>
</gene>
<dbReference type="GO" id="GO:0016075">
    <property type="term" value="P:rRNA catabolic process"/>
    <property type="evidence" value="ECO:0007669"/>
    <property type="project" value="TreeGrafter"/>
</dbReference>
<dbReference type="AlphaFoldDB" id="A0A7C9JIF3"/>
<name>A0A7C9JIF3_9BACT</name>
<dbReference type="GO" id="GO:0004521">
    <property type="term" value="F:RNA endonuclease activity"/>
    <property type="evidence" value="ECO:0007669"/>
    <property type="project" value="TreeGrafter"/>
</dbReference>